<evidence type="ECO:0000256" key="3">
    <source>
        <dbReference type="ARBA" id="ARBA00022692"/>
    </source>
</evidence>
<dbReference type="PANTHER" id="PTHR37820">
    <property type="entry name" value="CELL DIVISION PROTEIN DIVIB"/>
    <property type="match status" value="1"/>
</dbReference>
<evidence type="ECO:0000256" key="7">
    <source>
        <dbReference type="SAM" id="Phobius"/>
    </source>
</evidence>
<dbReference type="EMBL" id="FNTX01000001">
    <property type="protein sequence ID" value="SED87973.1"/>
    <property type="molecule type" value="Genomic_DNA"/>
</dbReference>
<dbReference type="RefSeq" id="WP_139177592.1">
    <property type="nucleotide sequence ID" value="NZ_FNTX01000001.1"/>
</dbReference>
<feature type="compositionally biased region" description="Basic and acidic residues" evidence="6">
    <location>
        <begin position="43"/>
        <end position="85"/>
    </location>
</feature>
<evidence type="ECO:0000313" key="9">
    <source>
        <dbReference type="EMBL" id="SED87973.1"/>
    </source>
</evidence>
<evidence type="ECO:0000313" key="10">
    <source>
        <dbReference type="Proteomes" id="UP000199220"/>
    </source>
</evidence>
<dbReference type="InterPro" id="IPR013685">
    <property type="entry name" value="POTRA_FtsQ_type"/>
</dbReference>
<evidence type="ECO:0000259" key="8">
    <source>
        <dbReference type="Pfam" id="PF08478"/>
    </source>
</evidence>
<keyword evidence="10" id="KW-1185">Reference proteome</keyword>
<evidence type="ECO:0000256" key="4">
    <source>
        <dbReference type="ARBA" id="ARBA00022989"/>
    </source>
</evidence>
<dbReference type="InterPro" id="IPR050487">
    <property type="entry name" value="FtsQ_DivIB"/>
</dbReference>
<dbReference type="GO" id="GO:0051301">
    <property type="term" value="P:cell division"/>
    <property type="evidence" value="ECO:0007669"/>
    <property type="project" value="UniProtKB-KW"/>
</dbReference>
<keyword evidence="1" id="KW-1003">Cell membrane</keyword>
<keyword evidence="4 7" id="KW-1133">Transmembrane helix</keyword>
<organism evidence="9 10">
    <name type="scientific">Ruania alba</name>
    <dbReference type="NCBI Taxonomy" id="648782"/>
    <lineage>
        <taxon>Bacteria</taxon>
        <taxon>Bacillati</taxon>
        <taxon>Actinomycetota</taxon>
        <taxon>Actinomycetes</taxon>
        <taxon>Micrococcales</taxon>
        <taxon>Ruaniaceae</taxon>
        <taxon>Ruania</taxon>
    </lineage>
</organism>
<dbReference type="GO" id="GO:0005886">
    <property type="term" value="C:plasma membrane"/>
    <property type="evidence" value="ECO:0007669"/>
    <property type="project" value="TreeGrafter"/>
</dbReference>
<dbReference type="Pfam" id="PF08478">
    <property type="entry name" value="POTRA_1"/>
    <property type="match status" value="1"/>
</dbReference>
<evidence type="ECO:0000256" key="5">
    <source>
        <dbReference type="ARBA" id="ARBA00023306"/>
    </source>
</evidence>
<feature type="compositionally biased region" description="Polar residues" evidence="6">
    <location>
        <begin position="17"/>
        <end position="32"/>
    </location>
</feature>
<sequence length="329" mass="34990">MRAPAQPRGRGARPSDSAASGQATAAPRSTTAVAGRPASARPPAKEARATQKEQGRAARRADREQRRAERQQRREVAAAEKDAQRGRGAQLSERIAERRAAVRRLRWRAIGATIAAIGVLAGLGWVAFASPVLTVHADDVDVSGTSDYVREERVQEIAAMAHDVPLARVDTAALAEEIRALAAVRDVQVRRAWPNGLAVVLEPRVPVATVSDGDRYALLDAEAVVMARRDDPVEGVPEVTVPLQDPATAESLTAVLTVLAALPEDLRADVASAGAETPYQVRLELAGGAEVVWGSAEENALKVEVLQTLRQVEASGYDVSAPRSPITTE</sequence>
<evidence type="ECO:0000256" key="2">
    <source>
        <dbReference type="ARBA" id="ARBA00022618"/>
    </source>
</evidence>
<dbReference type="Gene3D" id="3.10.20.310">
    <property type="entry name" value="membrane protein fhac"/>
    <property type="match status" value="1"/>
</dbReference>
<dbReference type="Proteomes" id="UP000199220">
    <property type="component" value="Unassembled WGS sequence"/>
</dbReference>
<gene>
    <name evidence="9" type="ORF">SAMN04488554_0946</name>
</gene>
<feature type="transmembrane region" description="Helical" evidence="7">
    <location>
        <begin position="107"/>
        <end position="128"/>
    </location>
</feature>
<keyword evidence="3 7" id="KW-0812">Transmembrane</keyword>
<evidence type="ECO:0000256" key="6">
    <source>
        <dbReference type="SAM" id="MobiDB-lite"/>
    </source>
</evidence>
<keyword evidence="7" id="KW-0472">Membrane</keyword>
<keyword evidence="2 9" id="KW-0132">Cell division</keyword>
<keyword evidence="5" id="KW-0131">Cell cycle</keyword>
<feature type="compositionally biased region" description="Low complexity" evidence="6">
    <location>
        <begin position="1"/>
        <end position="14"/>
    </location>
</feature>
<feature type="region of interest" description="Disordered" evidence="6">
    <location>
        <begin position="1"/>
        <end position="92"/>
    </location>
</feature>
<name>A0A1H5EA05_9MICO</name>
<dbReference type="STRING" id="648782.SAMN04488554_0946"/>
<proteinExistence type="predicted"/>
<dbReference type="PANTHER" id="PTHR37820:SF1">
    <property type="entry name" value="CELL DIVISION PROTEIN FTSQ"/>
    <property type="match status" value="1"/>
</dbReference>
<feature type="domain" description="POTRA" evidence="8">
    <location>
        <begin position="139"/>
        <end position="202"/>
    </location>
</feature>
<reference evidence="10" key="1">
    <citation type="submission" date="2016-10" db="EMBL/GenBank/DDBJ databases">
        <authorList>
            <person name="Varghese N."/>
            <person name="Submissions S."/>
        </authorList>
    </citation>
    <scope>NUCLEOTIDE SEQUENCE [LARGE SCALE GENOMIC DNA]</scope>
    <source>
        <strain evidence="10">DSM 21368</strain>
    </source>
</reference>
<accession>A0A1H5EA05</accession>
<protein>
    <submittedName>
        <fullName evidence="9">Cell division protein FtsQ</fullName>
    </submittedName>
</protein>
<dbReference type="AlphaFoldDB" id="A0A1H5EA05"/>
<dbReference type="OrthoDB" id="4793367at2"/>
<evidence type="ECO:0000256" key="1">
    <source>
        <dbReference type="ARBA" id="ARBA00022475"/>
    </source>
</evidence>